<organism evidence="3 4">
    <name type="scientific">Croceibacterium selenioxidans</name>
    <dbReference type="NCBI Taxonomy" id="2838833"/>
    <lineage>
        <taxon>Bacteria</taxon>
        <taxon>Pseudomonadati</taxon>
        <taxon>Pseudomonadota</taxon>
        <taxon>Alphaproteobacteria</taxon>
        <taxon>Sphingomonadales</taxon>
        <taxon>Erythrobacteraceae</taxon>
        <taxon>Croceibacterium</taxon>
    </lineage>
</organism>
<evidence type="ECO:0000256" key="1">
    <source>
        <dbReference type="SAM" id="MobiDB-lite"/>
    </source>
</evidence>
<keyword evidence="2" id="KW-0472">Membrane</keyword>
<feature type="region of interest" description="Disordered" evidence="1">
    <location>
        <begin position="68"/>
        <end position="99"/>
    </location>
</feature>
<feature type="transmembrane region" description="Helical" evidence="2">
    <location>
        <begin position="29"/>
        <end position="51"/>
    </location>
</feature>
<evidence type="ECO:0000256" key="2">
    <source>
        <dbReference type="SAM" id="Phobius"/>
    </source>
</evidence>
<evidence type="ECO:0000313" key="3">
    <source>
        <dbReference type="EMBL" id="MBT2133078.1"/>
    </source>
</evidence>
<dbReference type="RefSeq" id="WP_214534365.1">
    <property type="nucleotide sequence ID" value="NZ_JAHFVK010000001.1"/>
</dbReference>
<keyword evidence="2" id="KW-1133">Transmembrane helix</keyword>
<feature type="region of interest" description="Disordered" evidence="1">
    <location>
        <begin position="123"/>
        <end position="144"/>
    </location>
</feature>
<accession>A0ABS5W1E5</accession>
<comment type="caution">
    <text evidence="3">The sequence shown here is derived from an EMBL/GenBank/DDBJ whole genome shotgun (WGS) entry which is preliminary data.</text>
</comment>
<evidence type="ECO:0000313" key="4">
    <source>
        <dbReference type="Proteomes" id="UP000811255"/>
    </source>
</evidence>
<sequence length="264" mass="28660">MDQTSPERPARALADFLPERFRRDLGPRATGMAVALLLEAVLLLLLLSLGWSINQPTKPKVVEVQFKSSDYSESEDETPEPDQKQQPATAQPEEAPIEKPVVVTPAPIAPTVIPIPRVQPVAPPPPAPPVGPRPIQKPQPGMPSYGPPNTGSSGAMGDTEIVGTAPNGEPLYKAAWYKRPTDDELDGYLSTASGPGWGLIACRTAPDYRVEDCVPLAEYPQGSMMNRAILAATWQFKVRPPRRGGKSLVGSWVRIRIDYGMRPE</sequence>
<protein>
    <recommendedName>
        <fullName evidence="5">Protein TonB</fullName>
    </recommendedName>
</protein>
<dbReference type="EMBL" id="JAHFVK010000001">
    <property type="protein sequence ID" value="MBT2133078.1"/>
    <property type="molecule type" value="Genomic_DNA"/>
</dbReference>
<name>A0ABS5W1E5_9SPHN</name>
<reference evidence="3 4" key="1">
    <citation type="submission" date="2021-05" db="EMBL/GenBank/DDBJ databases">
        <title>Croceibacterium sp. LX-88 genome sequence.</title>
        <authorList>
            <person name="Luo X."/>
        </authorList>
    </citation>
    <scope>NUCLEOTIDE SEQUENCE [LARGE SCALE GENOMIC DNA]</scope>
    <source>
        <strain evidence="3 4">LX-88</strain>
    </source>
</reference>
<feature type="compositionally biased region" description="Pro residues" evidence="1">
    <location>
        <begin position="123"/>
        <end position="141"/>
    </location>
</feature>
<gene>
    <name evidence="3" type="ORF">KK137_01920</name>
</gene>
<proteinExistence type="predicted"/>
<keyword evidence="4" id="KW-1185">Reference proteome</keyword>
<dbReference type="Proteomes" id="UP000811255">
    <property type="component" value="Unassembled WGS sequence"/>
</dbReference>
<keyword evidence="2" id="KW-0812">Transmembrane</keyword>
<evidence type="ECO:0008006" key="5">
    <source>
        <dbReference type="Google" id="ProtNLM"/>
    </source>
</evidence>